<feature type="domain" description="4Fe-4S ferredoxin-type" evidence="10">
    <location>
        <begin position="408"/>
        <end position="437"/>
    </location>
</feature>
<feature type="binding site" evidence="8">
    <location>
        <position position="388"/>
    </location>
    <ligand>
        <name>[4Fe-4S] cluster</name>
        <dbReference type="ChEBI" id="CHEBI:49883"/>
        <label>2</label>
    </ligand>
</feature>
<comment type="subunit">
    <text evidence="8">The complex is composed of six subunits: RnfA, RnfB, RnfC, RnfD, RnfE and RnfG.</text>
</comment>
<dbReference type="SUPFAM" id="SSF46548">
    <property type="entry name" value="alpha-helical ferredoxin"/>
    <property type="match status" value="1"/>
</dbReference>
<dbReference type="Pfam" id="PF10531">
    <property type="entry name" value="SLBB"/>
    <property type="match status" value="1"/>
</dbReference>
<sequence>MGFMNLFKHFLGDDWGVHPDDRKRPAADRPLRTMPVPEKLYLPLQQHLGGPARPVVLVGQQVKKGELIAEAQGMISAPIHAPTSGTIVAVTDITAPHPSGLTLPAIILAADGRDEWVDCQGCADPFALDPAEIGKRVAAAGVVGLGGAAFPSAVKLTGAARSKVKTLVINGGECEPYLSCDDRQMRERAADIVDGIRIMLHATGAREALVGIEDNKPEAIAAMQAAAAGVAEVHIRPIPARYPMGSEKQLVQVLTGKEVAAESRTFDIGILVHNVGTALAVRAAIRDGRPLISRVVTVNGNCANDPGNIEVLVGTLAEEVIAFAGGLKGDGIGLARRVMGGPMMGMQIPHWRVPVVKGTSGILAFDAQEVAAQEPDPCIRCGSCVKACPMGLLPLEMSARIRNSAYDEAVGIGLKDCIACGCCAYVCPSKIPLVQYFVHAKGELAAQDRNKLRNDATKKLAQQRQERLDREAREKAEAAAKRKAEREAAAAAKAAAEAAAKQASETAGATEGESA</sequence>
<keyword evidence="8" id="KW-0997">Cell inner membrane</keyword>
<proteinExistence type="inferred from homology"/>
<evidence type="ECO:0000256" key="7">
    <source>
        <dbReference type="ARBA" id="ARBA00023014"/>
    </source>
</evidence>
<comment type="function">
    <text evidence="8">Part of a membrane-bound complex that couples electron transfer with translocation of ions across the membrane.</text>
</comment>
<comment type="cofactor">
    <cofactor evidence="8">
        <name>[4Fe-4S] cluster</name>
        <dbReference type="ChEBI" id="CHEBI:49883"/>
    </cofactor>
    <text evidence="8">Binds 2 [4Fe-4S] clusters per subunit.</text>
</comment>
<dbReference type="SUPFAM" id="SSF142019">
    <property type="entry name" value="Nqo1 FMN-binding domain-like"/>
    <property type="match status" value="1"/>
</dbReference>
<comment type="similarity">
    <text evidence="8">Belongs to the 4Fe4S bacterial-type ferredoxin family. RnfC subfamily.</text>
</comment>
<evidence type="ECO:0000256" key="6">
    <source>
        <dbReference type="ARBA" id="ARBA00023004"/>
    </source>
</evidence>
<dbReference type="InterPro" id="IPR017900">
    <property type="entry name" value="4Fe4S_Fe_S_CS"/>
</dbReference>
<dbReference type="HAMAP" id="MF_00461">
    <property type="entry name" value="RsxC_RnfC"/>
    <property type="match status" value="1"/>
</dbReference>
<keyword evidence="5 8" id="KW-0249">Electron transport</keyword>
<evidence type="ECO:0000256" key="4">
    <source>
        <dbReference type="ARBA" id="ARBA00022737"/>
    </source>
</evidence>
<keyword evidence="6 8" id="KW-0408">Iron</keyword>
<feature type="binding site" evidence="8">
    <location>
        <position position="378"/>
    </location>
    <ligand>
        <name>[4Fe-4S] cluster</name>
        <dbReference type="ChEBI" id="CHEBI:49883"/>
        <label>1</label>
    </ligand>
</feature>
<dbReference type="Gene3D" id="3.40.50.11540">
    <property type="entry name" value="NADH-ubiquinone oxidoreductase 51kDa subunit"/>
    <property type="match status" value="1"/>
</dbReference>
<dbReference type="PROSITE" id="PS00198">
    <property type="entry name" value="4FE4S_FER_1"/>
    <property type="match status" value="1"/>
</dbReference>
<keyword evidence="8" id="KW-0472">Membrane</keyword>
<organism evidence="11 12">
    <name type="scientific">Azonexus hydrophilus</name>
    <dbReference type="NCBI Taxonomy" id="418702"/>
    <lineage>
        <taxon>Bacteria</taxon>
        <taxon>Pseudomonadati</taxon>
        <taxon>Pseudomonadota</taxon>
        <taxon>Betaproteobacteria</taxon>
        <taxon>Rhodocyclales</taxon>
        <taxon>Azonexaceae</taxon>
        <taxon>Azonexus</taxon>
    </lineage>
</organism>
<dbReference type="InterPro" id="IPR017896">
    <property type="entry name" value="4Fe4S_Fe-S-bd"/>
</dbReference>
<keyword evidence="12" id="KW-1185">Reference proteome</keyword>
<dbReference type="Proteomes" id="UP001479520">
    <property type="component" value="Chromosome"/>
</dbReference>
<feature type="binding site" evidence="8">
    <location>
        <position position="384"/>
    </location>
    <ligand>
        <name>[4Fe-4S] cluster</name>
        <dbReference type="ChEBI" id="CHEBI:49883"/>
        <label>1</label>
    </ligand>
</feature>
<dbReference type="InterPro" id="IPR019554">
    <property type="entry name" value="Soluble_ligand-bd"/>
</dbReference>
<protein>
    <recommendedName>
        <fullName evidence="8">Ion-translocating oxidoreductase complex subunit C</fullName>
        <ecNumber evidence="8">7.-.-.-</ecNumber>
    </recommendedName>
    <alternativeName>
        <fullName evidence="8">Rnf electron transport complex subunit C</fullName>
    </alternativeName>
</protein>
<feature type="domain" description="4Fe-4S ferredoxin-type" evidence="10">
    <location>
        <begin position="369"/>
        <end position="398"/>
    </location>
</feature>
<keyword evidence="8" id="KW-1278">Translocase</keyword>
<dbReference type="Gene3D" id="3.30.70.3270">
    <property type="match status" value="1"/>
</dbReference>
<dbReference type="PANTHER" id="PTHR43034">
    <property type="entry name" value="ION-TRANSLOCATING OXIDOREDUCTASE COMPLEX SUBUNIT C"/>
    <property type="match status" value="1"/>
</dbReference>
<feature type="region of interest" description="Disordered" evidence="9">
    <location>
        <begin position="460"/>
        <end position="485"/>
    </location>
</feature>
<keyword evidence="1 8" id="KW-0813">Transport</keyword>
<evidence type="ECO:0000313" key="12">
    <source>
        <dbReference type="Proteomes" id="UP001479520"/>
    </source>
</evidence>
<dbReference type="PROSITE" id="PS51379">
    <property type="entry name" value="4FE4S_FER_2"/>
    <property type="match status" value="2"/>
</dbReference>
<name>A0ABZ2XLM0_9RHOO</name>
<feature type="binding site" evidence="8">
    <location>
        <position position="423"/>
    </location>
    <ligand>
        <name>[4Fe-4S] cluster</name>
        <dbReference type="ChEBI" id="CHEBI:49883"/>
        <label>2</label>
    </ligand>
</feature>
<feature type="binding site" evidence="8">
    <location>
        <position position="427"/>
    </location>
    <ligand>
        <name>[4Fe-4S] cluster</name>
        <dbReference type="ChEBI" id="CHEBI:49883"/>
        <label>1</label>
    </ligand>
</feature>
<keyword evidence="4 8" id="KW-0677">Repeat</keyword>
<dbReference type="EMBL" id="CP151406">
    <property type="protein sequence ID" value="WZJ22807.1"/>
    <property type="molecule type" value="Genomic_DNA"/>
</dbReference>
<gene>
    <name evidence="11" type="primary">rsxC</name>
    <name evidence="8" type="synonym">rnfC</name>
    <name evidence="11" type="ORF">AADV58_06605</name>
</gene>
<evidence type="ECO:0000259" key="10">
    <source>
        <dbReference type="PROSITE" id="PS51379"/>
    </source>
</evidence>
<dbReference type="Pfam" id="PF12838">
    <property type="entry name" value="Fer4_7"/>
    <property type="match status" value="1"/>
</dbReference>
<dbReference type="InterPro" id="IPR037225">
    <property type="entry name" value="Nuo51_FMN-bd_sf"/>
</dbReference>
<evidence type="ECO:0000313" key="11">
    <source>
        <dbReference type="EMBL" id="WZJ22807.1"/>
    </source>
</evidence>
<keyword evidence="8" id="KW-1003">Cell membrane</keyword>
<evidence type="ECO:0000256" key="9">
    <source>
        <dbReference type="SAM" id="MobiDB-lite"/>
    </source>
</evidence>
<feature type="binding site" evidence="8">
    <location>
        <position position="417"/>
    </location>
    <ligand>
        <name>[4Fe-4S] cluster</name>
        <dbReference type="ChEBI" id="CHEBI:49883"/>
        <label>2</label>
    </ligand>
</feature>
<keyword evidence="7 8" id="KW-0411">Iron-sulfur</keyword>
<feature type="binding site" evidence="8">
    <location>
        <position position="381"/>
    </location>
    <ligand>
        <name>[4Fe-4S] cluster</name>
        <dbReference type="ChEBI" id="CHEBI:49883"/>
        <label>1</label>
    </ligand>
</feature>
<comment type="subcellular location">
    <subcellularLocation>
        <location evidence="8">Cell inner membrane</location>
        <topology evidence="8">Peripheral membrane protein</topology>
    </subcellularLocation>
</comment>
<dbReference type="NCBIfam" id="TIGR01945">
    <property type="entry name" value="rnfC"/>
    <property type="match status" value="1"/>
</dbReference>
<dbReference type="NCBIfam" id="NF003454">
    <property type="entry name" value="PRK05035.1"/>
    <property type="match status" value="1"/>
</dbReference>
<dbReference type="EC" id="7.-.-.-" evidence="8"/>
<evidence type="ECO:0000256" key="1">
    <source>
        <dbReference type="ARBA" id="ARBA00022448"/>
    </source>
</evidence>
<dbReference type="InterPro" id="IPR026902">
    <property type="entry name" value="RnfC_N"/>
</dbReference>
<evidence type="ECO:0000256" key="5">
    <source>
        <dbReference type="ARBA" id="ARBA00022982"/>
    </source>
</evidence>
<dbReference type="InterPro" id="IPR010208">
    <property type="entry name" value="Ion_transpt_RnfC/RsxC"/>
</dbReference>
<dbReference type="Pfam" id="PF13375">
    <property type="entry name" value="RnfC_N"/>
    <property type="match status" value="1"/>
</dbReference>
<dbReference type="PANTHER" id="PTHR43034:SF2">
    <property type="entry name" value="ION-TRANSLOCATING OXIDOREDUCTASE COMPLEX SUBUNIT C"/>
    <property type="match status" value="1"/>
</dbReference>
<feature type="binding site" evidence="8">
    <location>
        <position position="420"/>
    </location>
    <ligand>
        <name>[4Fe-4S] cluster</name>
        <dbReference type="ChEBI" id="CHEBI:49883"/>
        <label>2</label>
    </ligand>
</feature>
<reference evidence="11 12" key="1">
    <citation type="submission" date="2024-04" db="EMBL/GenBank/DDBJ databases">
        <title>Dissimilatory iodate-reducing microorganisms contribute to the enrichment of iodine in groundwater.</title>
        <authorList>
            <person name="Jiang Z."/>
        </authorList>
    </citation>
    <scope>NUCLEOTIDE SEQUENCE [LARGE SCALE GENOMIC DNA]</scope>
    <source>
        <strain evidence="11 12">NCP973</strain>
    </source>
</reference>
<dbReference type="RefSeq" id="WP_341744375.1">
    <property type="nucleotide sequence ID" value="NZ_CP151406.1"/>
</dbReference>
<evidence type="ECO:0000256" key="8">
    <source>
        <dbReference type="HAMAP-Rule" id="MF_00461"/>
    </source>
</evidence>
<keyword evidence="3 8" id="KW-0479">Metal-binding</keyword>
<accession>A0ABZ2XLM0</accession>
<keyword evidence="2 8" id="KW-0004">4Fe-4S</keyword>
<evidence type="ECO:0000256" key="2">
    <source>
        <dbReference type="ARBA" id="ARBA00022485"/>
    </source>
</evidence>
<dbReference type="InterPro" id="IPR011538">
    <property type="entry name" value="Nuo51_FMN-bd"/>
</dbReference>
<evidence type="ECO:0000256" key="3">
    <source>
        <dbReference type="ARBA" id="ARBA00022723"/>
    </source>
</evidence>
<dbReference type="Pfam" id="PF01512">
    <property type="entry name" value="Complex1_51K"/>
    <property type="match status" value="1"/>
</dbReference>